<dbReference type="Pfam" id="PF13546">
    <property type="entry name" value="DDE_5"/>
    <property type="match status" value="1"/>
</dbReference>
<organism evidence="2">
    <name type="scientific">Candidatus Endozoicomonas cretensis</name>
    <dbReference type="NCBI Taxonomy" id="1628189"/>
    <lineage>
        <taxon>Bacteria</taxon>
        <taxon>Pseudomonadati</taxon>
        <taxon>Pseudomonadota</taxon>
        <taxon>Gammaproteobacteria</taxon>
        <taxon>Oceanospirillales</taxon>
        <taxon>Endozoicomonadaceae</taxon>
        <taxon>Endozoicomonas</taxon>
    </lineage>
</organism>
<feature type="domain" description="Transposase IS701-like DDE" evidence="1">
    <location>
        <begin position="51"/>
        <end position="274"/>
    </location>
</feature>
<protein>
    <submittedName>
        <fullName evidence="2">Transposase</fullName>
    </submittedName>
</protein>
<dbReference type="SUPFAM" id="SSF53098">
    <property type="entry name" value="Ribonuclease H-like"/>
    <property type="match status" value="1"/>
</dbReference>
<evidence type="ECO:0000259" key="1">
    <source>
        <dbReference type="Pfam" id="PF13546"/>
    </source>
</evidence>
<dbReference type="EMBL" id="KP890197">
    <property type="protein sequence ID" value="AKQ76691.1"/>
    <property type="molecule type" value="Genomic_DNA"/>
</dbReference>
<dbReference type="InterPro" id="IPR012337">
    <property type="entry name" value="RNaseH-like_sf"/>
</dbReference>
<dbReference type="AlphaFoldDB" id="A0A1S5P8T1"/>
<sequence length="441" mass="50989">MYSLEQTKILKELSFYITFLTRAVSAKAAPVFCELLIGSMLSGEGFLTQALLAIQYDKVWSSYHHWVAFGCWRWRNLAHQLTLLVSSKAPEEEPVPVILDDLILERCSENAPACRIHRQHSQKKNRAKYLLGQCWVFLAIAFKRPSDGVNTAVPVMAFPAPKSGNVSKLKIARCMLTSLRKTLAHRTIRILTDSWFMNKTMMLPALDQEFEIIGNIPKNRALFALPVEALPPSPIKKRGRKRIYGVKMTPEEVQKLPETTMTLRLYGKERDVAFRSCICRARFLKGRIVRVVWSSFVNDKGKTECRLFLSTNPELKASEILEIYSMRWPIESMFQQMKYQFGCKNLWQQKLRTLLRWMHIKMAGYALLQLLTICMNTVALKVARIDWRKMDTVTAGMVRQALKLIIPRFTIRGCWNRYEQKLELISNNQHERTLSSKPRAA</sequence>
<evidence type="ECO:0000313" key="2">
    <source>
        <dbReference type="EMBL" id="AKQ76691.1"/>
    </source>
</evidence>
<reference evidence="2" key="1">
    <citation type="submission" date="2015-02" db="EMBL/GenBank/DDBJ databases">
        <title>Pathogens from the sea: Endozoicomonas endosymbiont causing epitheliocystis infections in mesocosm cultures of sharpsnout seabream (Diplodus puntazzo) larvae.</title>
        <authorList>
            <person name="Seth-Smith H."/>
        </authorList>
    </citation>
    <scope>NUCLEOTIDE SEQUENCE</scope>
</reference>
<proteinExistence type="predicted"/>
<dbReference type="InterPro" id="IPR038721">
    <property type="entry name" value="IS701-like_DDE_dom"/>
</dbReference>
<accession>A0A1S5P8T1</accession>
<name>A0A1S5P8T1_9GAMM</name>